<organism evidence="8 9">
    <name type="scientific">Amnibacterium flavum</name>
    <dbReference type="NCBI Taxonomy" id="2173173"/>
    <lineage>
        <taxon>Bacteria</taxon>
        <taxon>Bacillati</taxon>
        <taxon>Actinomycetota</taxon>
        <taxon>Actinomycetes</taxon>
        <taxon>Micrococcales</taxon>
        <taxon>Microbacteriaceae</taxon>
        <taxon>Amnibacterium</taxon>
    </lineage>
</organism>
<feature type="transmembrane region" description="Helical" evidence="6">
    <location>
        <begin position="179"/>
        <end position="198"/>
    </location>
</feature>
<dbReference type="GO" id="GO:0005886">
    <property type="term" value="C:plasma membrane"/>
    <property type="evidence" value="ECO:0007669"/>
    <property type="project" value="UniProtKB-SubCell"/>
</dbReference>
<gene>
    <name evidence="8" type="ORF">DDQ50_10245</name>
</gene>
<feature type="transmembrane region" description="Helical" evidence="6">
    <location>
        <begin position="157"/>
        <end position="173"/>
    </location>
</feature>
<dbReference type="EMBL" id="QEOP01000002">
    <property type="protein sequence ID" value="PVZ94120.1"/>
    <property type="molecule type" value="Genomic_DNA"/>
</dbReference>
<evidence type="ECO:0000313" key="9">
    <source>
        <dbReference type="Proteomes" id="UP000244893"/>
    </source>
</evidence>
<dbReference type="RefSeq" id="WP_116756634.1">
    <property type="nucleotide sequence ID" value="NZ_JBHUEX010000001.1"/>
</dbReference>
<protein>
    <recommendedName>
        <fullName evidence="7">Phosphatidylglycerol lysyltransferase C-terminal domain-containing protein</fullName>
    </recommendedName>
</protein>
<dbReference type="Proteomes" id="UP000244893">
    <property type="component" value="Unassembled WGS sequence"/>
</dbReference>
<evidence type="ECO:0000256" key="4">
    <source>
        <dbReference type="ARBA" id="ARBA00022989"/>
    </source>
</evidence>
<sequence>MRTAWETLRRSAVTVSVTLVILVATLATGSLFGAGSGIRDLFGTSPSAFVRGIGPLTAVSSVLIADGLGPLLLTLLAVPTLVGLSERLMGHWRTLAVYGATAVLGISGGVLVQTLRGAIDGGWPMGADRAPVFDPLTPVVGTIMVASAFAEQLWRRRIRVLGVWVLVLLLLFSGQPADLYRLVAAGAGLLLGVVLAPAERRWMRIARSSHHEARTLSAALVLSTALAPLISIVTAVPYGPVHPLSVLLGARPPESGACDVAVATRACVDLLALERLSSPGGVLLALLPLGLLALTVFGLLRGRRAAVWIAVAVSVWFSFLAVLYNVVLVAVPDGGQLAAGSNGFSLIDTLLIVFVPLVLAVLLVTQLKHFPVRSSHRSRVLFRIVVGGAFVLTGAIYLTVGVVSSDQFEPPVTFVALLLDLPERYMPPGFLSLRLLEFVPDGALAEIGYAWVGPVFWTAVLVASAFVMASTSSQVRATDRERVRALLERGSTGSLSHMATWQGHEYWFTADGSAAVAYRVVSGVAITTGGPIGSVESRWQAVRDFSDFCDENGWTPAFYSVDDELLPVFGELGWTSTEVGDDAIIRPANFTLAGGRWKDVRTSMNRAAKLGVTAEWTTWAELSLATRSQIEAISEEWVAGRNLPEMGFTLGGVDELADPEVRLMLAVTETGAVLAATSWMPTFRDGVLVGWTLDFMRRRPSSMNGVIEFLIAATVLRAQHIGLDFVSLSAAPLSRAGSPGDDSGLAQQVLGYVGRRLESLYGFRSLLAFKLKFGPEFRPISVAYQDPMELPAIGMALARAYLPAMTMPQAVAIMRALVRPTDASTSLEREQVPTP</sequence>
<dbReference type="InterPro" id="IPR024320">
    <property type="entry name" value="LPG_synthase_C"/>
</dbReference>
<dbReference type="GO" id="GO:0016755">
    <property type="term" value="F:aminoacyltransferase activity"/>
    <property type="evidence" value="ECO:0007669"/>
    <property type="project" value="TreeGrafter"/>
</dbReference>
<keyword evidence="4 6" id="KW-1133">Transmembrane helix</keyword>
<keyword evidence="3 6" id="KW-0812">Transmembrane</keyword>
<dbReference type="AlphaFoldDB" id="A0A2V1HT33"/>
<feature type="transmembrane region" description="Helical" evidence="6">
    <location>
        <begin position="448"/>
        <end position="470"/>
    </location>
</feature>
<feature type="domain" description="Phosphatidylglycerol lysyltransferase C-terminal" evidence="7">
    <location>
        <begin position="485"/>
        <end position="784"/>
    </location>
</feature>
<feature type="transmembrane region" description="Helical" evidence="6">
    <location>
        <begin position="343"/>
        <end position="364"/>
    </location>
</feature>
<accession>A0A2V1HT33</accession>
<feature type="transmembrane region" description="Helical" evidence="6">
    <location>
        <begin position="58"/>
        <end position="83"/>
    </location>
</feature>
<evidence type="ECO:0000256" key="6">
    <source>
        <dbReference type="SAM" id="Phobius"/>
    </source>
</evidence>
<proteinExistence type="predicted"/>
<feature type="transmembrane region" description="Helical" evidence="6">
    <location>
        <begin position="307"/>
        <end position="331"/>
    </location>
</feature>
<dbReference type="InterPro" id="IPR035952">
    <property type="entry name" value="Rhomboid-like_sf"/>
</dbReference>
<dbReference type="PANTHER" id="PTHR34697:SF2">
    <property type="entry name" value="PHOSPHATIDYLGLYCEROL LYSYLTRANSFERASE"/>
    <property type="match status" value="1"/>
</dbReference>
<dbReference type="OrthoDB" id="594838at2"/>
<name>A0A2V1HT33_9MICO</name>
<evidence type="ECO:0000256" key="1">
    <source>
        <dbReference type="ARBA" id="ARBA00004651"/>
    </source>
</evidence>
<dbReference type="SUPFAM" id="SSF144091">
    <property type="entry name" value="Rhomboid-like"/>
    <property type="match status" value="1"/>
</dbReference>
<keyword evidence="5 6" id="KW-0472">Membrane</keyword>
<keyword evidence="9" id="KW-1185">Reference proteome</keyword>
<evidence type="ECO:0000256" key="5">
    <source>
        <dbReference type="ARBA" id="ARBA00023136"/>
    </source>
</evidence>
<dbReference type="InterPro" id="IPR051211">
    <property type="entry name" value="PG_lysyltransferase"/>
</dbReference>
<feature type="transmembrane region" description="Helical" evidence="6">
    <location>
        <begin position="132"/>
        <end position="150"/>
    </location>
</feature>
<feature type="transmembrane region" description="Helical" evidence="6">
    <location>
        <begin position="380"/>
        <end position="400"/>
    </location>
</feature>
<evidence type="ECO:0000259" key="7">
    <source>
        <dbReference type="Pfam" id="PF09924"/>
    </source>
</evidence>
<feature type="transmembrane region" description="Helical" evidence="6">
    <location>
        <begin position="95"/>
        <end position="112"/>
    </location>
</feature>
<dbReference type="GO" id="GO:0055091">
    <property type="term" value="P:phospholipid homeostasis"/>
    <property type="evidence" value="ECO:0007669"/>
    <property type="project" value="TreeGrafter"/>
</dbReference>
<evidence type="ECO:0000256" key="3">
    <source>
        <dbReference type="ARBA" id="ARBA00022692"/>
    </source>
</evidence>
<comment type="subcellular location">
    <subcellularLocation>
        <location evidence="1">Cell membrane</location>
        <topology evidence="1">Multi-pass membrane protein</topology>
    </subcellularLocation>
</comment>
<evidence type="ECO:0000313" key="8">
    <source>
        <dbReference type="EMBL" id="PVZ94120.1"/>
    </source>
</evidence>
<dbReference type="Pfam" id="PF09924">
    <property type="entry name" value="LPG_synthase_C"/>
    <property type="match status" value="1"/>
</dbReference>
<keyword evidence="2" id="KW-1003">Cell membrane</keyword>
<feature type="transmembrane region" description="Helical" evidence="6">
    <location>
        <begin position="280"/>
        <end position="300"/>
    </location>
</feature>
<dbReference type="PANTHER" id="PTHR34697">
    <property type="entry name" value="PHOSPHATIDYLGLYCEROL LYSYLTRANSFERASE"/>
    <property type="match status" value="1"/>
</dbReference>
<comment type="caution">
    <text evidence="8">The sequence shown here is derived from an EMBL/GenBank/DDBJ whole genome shotgun (WGS) entry which is preliminary data.</text>
</comment>
<feature type="transmembrane region" description="Helical" evidence="6">
    <location>
        <begin position="12"/>
        <end position="38"/>
    </location>
</feature>
<feature type="transmembrane region" description="Helical" evidence="6">
    <location>
        <begin position="219"/>
        <end position="238"/>
    </location>
</feature>
<evidence type="ECO:0000256" key="2">
    <source>
        <dbReference type="ARBA" id="ARBA00022475"/>
    </source>
</evidence>
<reference evidence="8 9" key="1">
    <citation type="submission" date="2018-05" db="EMBL/GenBank/DDBJ databases">
        <title>Amnibacterium sp. M8JJ-5, whole genome shotgun sequence.</title>
        <authorList>
            <person name="Tuo L."/>
        </authorList>
    </citation>
    <scope>NUCLEOTIDE SEQUENCE [LARGE SCALE GENOMIC DNA]</scope>
    <source>
        <strain evidence="8 9">M8JJ-5</strain>
    </source>
</reference>